<feature type="transmembrane region" description="Helical" evidence="13">
    <location>
        <begin position="195"/>
        <end position="215"/>
    </location>
</feature>
<dbReference type="RefSeq" id="WP_377247125.1">
    <property type="nucleotide sequence ID" value="NZ_JBHLXP010000005.1"/>
</dbReference>
<comment type="function">
    <text evidence="1 12">Required for the export of heme to the periplasm for the biogenesis of c-type cytochromes.</text>
</comment>
<evidence type="ECO:0000256" key="8">
    <source>
        <dbReference type="ARBA" id="ARBA00022692"/>
    </source>
</evidence>
<dbReference type="PANTHER" id="PTHR30070:SF1">
    <property type="entry name" value="CYTOCHROME C BIOGENESIS B-RELATED"/>
    <property type="match status" value="1"/>
</dbReference>
<evidence type="ECO:0000256" key="4">
    <source>
        <dbReference type="ARBA" id="ARBA00016452"/>
    </source>
</evidence>
<evidence type="ECO:0000256" key="9">
    <source>
        <dbReference type="ARBA" id="ARBA00022748"/>
    </source>
</evidence>
<accession>A0ABV6BGR9</accession>
<feature type="transmembrane region" description="Helical" evidence="13">
    <location>
        <begin position="129"/>
        <end position="156"/>
    </location>
</feature>
<evidence type="ECO:0000256" key="13">
    <source>
        <dbReference type="SAM" id="Phobius"/>
    </source>
</evidence>
<reference evidence="14 15" key="1">
    <citation type="submission" date="2024-09" db="EMBL/GenBank/DDBJ databases">
        <authorList>
            <person name="Sun Q."/>
            <person name="Mori K."/>
        </authorList>
    </citation>
    <scope>NUCLEOTIDE SEQUENCE [LARGE SCALE GENOMIC DNA]</scope>
    <source>
        <strain evidence="14 15">KCTC 23315</strain>
    </source>
</reference>
<dbReference type="InterPro" id="IPR003544">
    <property type="entry name" value="Cyt_c_biogenesis_CcmB"/>
</dbReference>
<name>A0ABV6BGR9_9GAMM</name>
<protein>
    <recommendedName>
        <fullName evidence="4 12">Heme exporter protein B</fullName>
    </recommendedName>
</protein>
<dbReference type="PANTHER" id="PTHR30070">
    <property type="entry name" value="HEME EXPORTER PROTEIN B"/>
    <property type="match status" value="1"/>
</dbReference>
<keyword evidence="15" id="KW-1185">Reference proteome</keyword>
<sequence>MSHVAVFQATLKRELKLLARQKADWVNPLLFFIIILTLFPLGVGAKPNLLREIAPGVIWIAALLSVLLGAERQFRQDYRDGVLEQLVAARAPLLGYSLGKIAAGWISSGLPLILVSPLLALFLGLSAEALWAVVLTLLLGTPLLSLLSALGAALTLSADKGGILLALVILPLYIPLLIFASAAVEQAGFGLNYQAQLAVLAAMLCVALALVPIAVQKALKLNVG</sequence>
<keyword evidence="6 12" id="KW-1003">Cell membrane</keyword>
<keyword evidence="9 12" id="KW-0201">Cytochrome c-type biogenesis</keyword>
<evidence type="ECO:0000256" key="10">
    <source>
        <dbReference type="ARBA" id="ARBA00022989"/>
    </source>
</evidence>
<keyword evidence="8 13" id="KW-0812">Transmembrane</keyword>
<dbReference type="Proteomes" id="UP001589813">
    <property type="component" value="Unassembled WGS sequence"/>
</dbReference>
<evidence type="ECO:0000256" key="11">
    <source>
        <dbReference type="ARBA" id="ARBA00023136"/>
    </source>
</evidence>
<evidence type="ECO:0000313" key="15">
    <source>
        <dbReference type="Proteomes" id="UP001589813"/>
    </source>
</evidence>
<organism evidence="14 15">
    <name type="scientific">Rheinheimera tilapiae</name>
    <dbReference type="NCBI Taxonomy" id="875043"/>
    <lineage>
        <taxon>Bacteria</taxon>
        <taxon>Pseudomonadati</taxon>
        <taxon>Pseudomonadota</taxon>
        <taxon>Gammaproteobacteria</taxon>
        <taxon>Chromatiales</taxon>
        <taxon>Chromatiaceae</taxon>
        <taxon>Rheinheimera</taxon>
    </lineage>
</organism>
<keyword evidence="5 12" id="KW-0813">Transport</keyword>
<evidence type="ECO:0000256" key="12">
    <source>
        <dbReference type="PIRNR" id="PIRNR002764"/>
    </source>
</evidence>
<gene>
    <name evidence="14" type="primary">ccmB</name>
    <name evidence="14" type="ORF">ACFFJP_17290</name>
</gene>
<proteinExistence type="inferred from homology"/>
<dbReference type="NCBIfam" id="TIGR01190">
    <property type="entry name" value="ccmB"/>
    <property type="match status" value="1"/>
</dbReference>
<feature type="transmembrane region" description="Helical" evidence="13">
    <location>
        <begin position="49"/>
        <end position="70"/>
    </location>
</feature>
<evidence type="ECO:0000256" key="7">
    <source>
        <dbReference type="ARBA" id="ARBA00022519"/>
    </source>
</evidence>
<evidence type="ECO:0000256" key="3">
    <source>
        <dbReference type="ARBA" id="ARBA00010544"/>
    </source>
</evidence>
<comment type="similarity">
    <text evidence="3 12">Belongs to the CcmB/CycW/HelB family.</text>
</comment>
<feature type="transmembrane region" description="Helical" evidence="13">
    <location>
        <begin position="102"/>
        <end position="123"/>
    </location>
</feature>
<evidence type="ECO:0000256" key="5">
    <source>
        <dbReference type="ARBA" id="ARBA00022448"/>
    </source>
</evidence>
<dbReference type="Pfam" id="PF03379">
    <property type="entry name" value="CcmB"/>
    <property type="match status" value="1"/>
</dbReference>
<comment type="subcellular location">
    <subcellularLocation>
        <location evidence="2">Cell inner membrane</location>
        <topology evidence="2">Multi-pass membrane protein</topology>
    </subcellularLocation>
</comment>
<keyword evidence="11 12" id="KW-0472">Membrane</keyword>
<evidence type="ECO:0000256" key="2">
    <source>
        <dbReference type="ARBA" id="ARBA00004429"/>
    </source>
</evidence>
<dbReference type="EMBL" id="JBHLXP010000005">
    <property type="protein sequence ID" value="MFC0050060.1"/>
    <property type="molecule type" value="Genomic_DNA"/>
</dbReference>
<dbReference type="InterPro" id="IPR026031">
    <property type="entry name" value="Cyt_c_CcmB_bac"/>
</dbReference>
<dbReference type="PIRSF" id="PIRSF002764">
    <property type="entry name" value="CcmB"/>
    <property type="match status" value="1"/>
</dbReference>
<evidence type="ECO:0000313" key="14">
    <source>
        <dbReference type="EMBL" id="MFC0050060.1"/>
    </source>
</evidence>
<keyword evidence="10 13" id="KW-1133">Transmembrane helix</keyword>
<dbReference type="PRINTS" id="PR01414">
    <property type="entry name" value="CCMBBIOGNSIS"/>
</dbReference>
<feature type="transmembrane region" description="Helical" evidence="13">
    <location>
        <begin position="163"/>
        <end position="183"/>
    </location>
</feature>
<feature type="transmembrane region" description="Helical" evidence="13">
    <location>
        <begin position="25"/>
        <end position="43"/>
    </location>
</feature>
<evidence type="ECO:0000256" key="6">
    <source>
        <dbReference type="ARBA" id="ARBA00022475"/>
    </source>
</evidence>
<evidence type="ECO:0000256" key="1">
    <source>
        <dbReference type="ARBA" id="ARBA00002442"/>
    </source>
</evidence>
<comment type="caution">
    <text evidence="14">The sequence shown here is derived from an EMBL/GenBank/DDBJ whole genome shotgun (WGS) entry which is preliminary data.</text>
</comment>
<keyword evidence="7 12" id="KW-0997">Cell inner membrane</keyword>